<evidence type="ECO:0000256" key="3">
    <source>
        <dbReference type="ARBA" id="ARBA00012438"/>
    </source>
</evidence>
<dbReference type="PROSITE" id="PS50109">
    <property type="entry name" value="HIS_KIN"/>
    <property type="match status" value="1"/>
</dbReference>
<dbReference type="SUPFAM" id="SSF55785">
    <property type="entry name" value="PYP-like sensor domain (PAS domain)"/>
    <property type="match status" value="1"/>
</dbReference>
<dbReference type="SUPFAM" id="SSF55874">
    <property type="entry name" value="ATPase domain of HSP90 chaperone/DNA topoisomerase II/histidine kinase"/>
    <property type="match status" value="1"/>
</dbReference>
<dbReference type="SUPFAM" id="SSF47384">
    <property type="entry name" value="Homodimeric domain of signal transducing histidine kinase"/>
    <property type="match status" value="1"/>
</dbReference>
<evidence type="ECO:0000256" key="12">
    <source>
        <dbReference type="PROSITE-ProRule" id="PRU00169"/>
    </source>
</evidence>
<dbReference type="Pfam" id="PF00512">
    <property type="entry name" value="HisKA"/>
    <property type="match status" value="1"/>
</dbReference>
<dbReference type="CDD" id="cd16922">
    <property type="entry name" value="HATPase_EvgS-ArcB-TorS-like"/>
    <property type="match status" value="1"/>
</dbReference>
<evidence type="ECO:0000256" key="9">
    <source>
        <dbReference type="ARBA" id="ARBA00022840"/>
    </source>
</evidence>
<evidence type="ECO:0000256" key="6">
    <source>
        <dbReference type="ARBA" id="ARBA00022679"/>
    </source>
</evidence>
<proteinExistence type="predicted"/>
<dbReference type="InterPro" id="IPR000700">
    <property type="entry name" value="PAS-assoc_C"/>
</dbReference>
<feature type="coiled-coil region" evidence="13">
    <location>
        <begin position="407"/>
        <end position="434"/>
    </location>
</feature>
<evidence type="ECO:0000256" key="11">
    <source>
        <dbReference type="ARBA" id="ARBA00023136"/>
    </source>
</evidence>
<dbReference type="NCBIfam" id="TIGR00229">
    <property type="entry name" value="sensory_box"/>
    <property type="match status" value="1"/>
</dbReference>
<dbReference type="Pfam" id="PF00072">
    <property type="entry name" value="Response_reg"/>
    <property type="match status" value="2"/>
</dbReference>
<dbReference type="FunFam" id="3.30.565.10:FF:000023">
    <property type="entry name" value="PAS domain-containing sensor histidine kinase"/>
    <property type="match status" value="1"/>
</dbReference>
<dbReference type="PROSITE" id="PS50110">
    <property type="entry name" value="RESPONSE_REGULATORY"/>
    <property type="match status" value="2"/>
</dbReference>
<dbReference type="PROSITE" id="PS50113">
    <property type="entry name" value="PAC"/>
    <property type="match status" value="1"/>
</dbReference>
<dbReference type="InterPro" id="IPR005467">
    <property type="entry name" value="His_kinase_dom"/>
</dbReference>
<evidence type="ECO:0000259" key="14">
    <source>
        <dbReference type="PROSITE" id="PS50109"/>
    </source>
</evidence>
<comment type="catalytic activity">
    <reaction evidence="1">
        <text>ATP + protein L-histidine = ADP + protein N-phospho-L-histidine.</text>
        <dbReference type="EC" id="2.7.13.3"/>
    </reaction>
</comment>
<dbReference type="GO" id="GO:0005886">
    <property type="term" value="C:plasma membrane"/>
    <property type="evidence" value="ECO:0007669"/>
    <property type="project" value="UniProtKB-SubCell"/>
</dbReference>
<keyword evidence="5 12" id="KW-0597">Phosphoprotein</keyword>
<dbReference type="SMART" id="SM00387">
    <property type="entry name" value="HATPase_c"/>
    <property type="match status" value="1"/>
</dbReference>
<dbReference type="Gene3D" id="3.30.565.10">
    <property type="entry name" value="Histidine kinase-like ATPase, C-terminal domain"/>
    <property type="match status" value="1"/>
</dbReference>
<dbReference type="SMART" id="SM00065">
    <property type="entry name" value="GAF"/>
    <property type="match status" value="1"/>
</dbReference>
<feature type="domain" description="Histidine kinase" evidence="14">
    <location>
        <begin position="613"/>
        <end position="834"/>
    </location>
</feature>
<keyword evidence="19" id="KW-1185">Reference proteome</keyword>
<keyword evidence="10" id="KW-0902">Two-component regulatory system</keyword>
<feature type="domain" description="PAC" evidence="17">
    <location>
        <begin position="370"/>
        <end position="423"/>
    </location>
</feature>
<evidence type="ECO:0000256" key="8">
    <source>
        <dbReference type="ARBA" id="ARBA00022777"/>
    </source>
</evidence>
<feature type="modified residue" description="4-aspartylphosphate" evidence="12">
    <location>
        <position position="887"/>
    </location>
</feature>
<dbReference type="CDD" id="cd00082">
    <property type="entry name" value="HisKA"/>
    <property type="match status" value="1"/>
</dbReference>
<evidence type="ECO:0000256" key="10">
    <source>
        <dbReference type="ARBA" id="ARBA00023012"/>
    </source>
</evidence>
<dbReference type="Pfam" id="PF08447">
    <property type="entry name" value="PAS_3"/>
    <property type="match status" value="1"/>
</dbReference>
<dbReference type="AlphaFoldDB" id="A0A081BLH2"/>
<dbReference type="PANTHER" id="PTHR43047:SF72">
    <property type="entry name" value="OSMOSENSING HISTIDINE PROTEIN KINASE SLN1"/>
    <property type="match status" value="1"/>
</dbReference>
<dbReference type="EMBL" id="DF820457">
    <property type="protein sequence ID" value="GAK51238.1"/>
    <property type="molecule type" value="Genomic_DNA"/>
</dbReference>
<sequence>METYQQRSIFNSLIAIVSQNQTLAKILKEQCGLYGFNHVSLLSDWPALIESVAESLPDLIVSDHLPEINNAQSYQTLRVRTDGETLPVILYGMKYSETIHYVPEGVDIVASLYGREEEQRLLELIHEELRKNILEPEQFPGKVVQEHFNILVATADQELGAVIQLALKQEGYFVSLVSEGHEAMRYIDGISPHLVLLEANLPGFSGASLLSWIKESFPETHVVMMGTDVGEQQINRFLAAGAERYLSKPFSIDHLLTLCRSILSQSNQIAVHERLLQRLEEKEQQIQELLLLKESEETLRTLVTASGDIIFRITPQGVINFATPAVEEQLGYTPEDIEQEHINVSKFVHSNDLIRVMAGIRQVIRGSSIQGLECRLMHQDRVRFRWYSINCYPMYNSQKTFVGVGGIARDIGSIKRYEEEIQQQNERLAALNAIAGIVSHSLNPDDTLSGVIDKVLEIMRLQAGGIFLIDRETNEATLKSSRTLSEKRIGFESALQEACFTCVDIKEQLMKTHEPVVIKEMARHPHLAKTALASLGWQGLIGLPLVSMDIVYGIMALLTEDTRQFSRDDLQFLASIGHQVGISLENMALYQQELKARERLEDLNRLKDDFVAIVSHDLRSPLTAILGATEILLNDDYMDVPLTTDQRELIENIQVMGEQQLHLVNDLLDLAKIESGKIQLTPTVADIEDVALQCLQTLQVLADNKDIRLAPMIAPGLPKIRIDVPKVTQVINNLLSNAIKFTEPGGSITLQVEKDEEMIKVAVSDTGEGIPPEELLLLFNKFQQVKSSGTRGERGTGLGLAICKNLIELHHGKIWVESRIGMGSTFAFTLPVTEHVILIIDDSIFVARSLEAILMEHIDHITVKYAQDGNEGLQMVEEFAPVVIILDYMMPEEDGIQVFQKLRKRYGSKVPPTIFLTASQDLEVRRQIFDLGAADYLQKPVDVNDLLPRISRFL</sequence>
<comment type="subcellular location">
    <subcellularLocation>
        <location evidence="2">Cell membrane</location>
    </subcellularLocation>
</comment>
<dbReference type="InterPro" id="IPR003661">
    <property type="entry name" value="HisK_dim/P_dom"/>
</dbReference>
<feature type="domain" description="Response regulatory" evidence="15">
    <location>
        <begin position="836"/>
        <end position="954"/>
    </location>
</feature>
<evidence type="ECO:0000256" key="4">
    <source>
        <dbReference type="ARBA" id="ARBA00022475"/>
    </source>
</evidence>
<evidence type="ECO:0000256" key="2">
    <source>
        <dbReference type="ARBA" id="ARBA00004236"/>
    </source>
</evidence>
<dbReference type="GO" id="GO:0009927">
    <property type="term" value="F:histidine phosphotransfer kinase activity"/>
    <property type="evidence" value="ECO:0007669"/>
    <property type="project" value="TreeGrafter"/>
</dbReference>
<dbReference type="InterPro" id="IPR035965">
    <property type="entry name" value="PAS-like_dom_sf"/>
</dbReference>
<keyword evidence="13" id="KW-0175">Coiled coil</keyword>
<dbReference type="HOGENOM" id="CLU_308977_0_0_0"/>
<name>A0A081BLH2_9BACT</name>
<feature type="coiled-coil region" evidence="13">
    <location>
        <begin position="262"/>
        <end position="299"/>
    </location>
</feature>
<reference evidence="18" key="1">
    <citation type="journal article" date="2015" name="PeerJ">
        <title>First genomic representation of candidate bacterial phylum KSB3 points to enhanced environmental sensing as a trigger of wastewater bulking.</title>
        <authorList>
            <person name="Sekiguchi Y."/>
            <person name="Ohashi A."/>
            <person name="Parks D.H."/>
            <person name="Yamauchi T."/>
            <person name="Tyson G.W."/>
            <person name="Hugenholtz P."/>
        </authorList>
    </citation>
    <scope>NUCLEOTIDE SEQUENCE [LARGE SCALE GENOMIC DNA]</scope>
</reference>
<evidence type="ECO:0000256" key="1">
    <source>
        <dbReference type="ARBA" id="ARBA00000085"/>
    </source>
</evidence>
<evidence type="ECO:0000259" key="16">
    <source>
        <dbReference type="PROSITE" id="PS50112"/>
    </source>
</evidence>
<dbReference type="InterPro" id="IPR011006">
    <property type="entry name" value="CheY-like_superfamily"/>
</dbReference>
<evidence type="ECO:0000256" key="7">
    <source>
        <dbReference type="ARBA" id="ARBA00022741"/>
    </source>
</evidence>
<keyword evidence="7" id="KW-0547">Nucleotide-binding</keyword>
<dbReference type="GO" id="GO:0000155">
    <property type="term" value="F:phosphorelay sensor kinase activity"/>
    <property type="evidence" value="ECO:0007669"/>
    <property type="project" value="InterPro"/>
</dbReference>
<dbReference type="GO" id="GO:0005524">
    <property type="term" value="F:ATP binding"/>
    <property type="evidence" value="ECO:0007669"/>
    <property type="project" value="UniProtKB-KW"/>
</dbReference>
<protein>
    <recommendedName>
        <fullName evidence="3">histidine kinase</fullName>
        <ecNumber evidence="3">2.7.13.3</ecNumber>
    </recommendedName>
</protein>
<dbReference type="EC" id="2.7.13.3" evidence="3"/>
<comment type="caution">
    <text evidence="12">Lacks conserved residue(s) required for the propagation of feature annotation.</text>
</comment>
<dbReference type="InterPro" id="IPR003594">
    <property type="entry name" value="HATPase_dom"/>
</dbReference>
<evidence type="ECO:0000313" key="19">
    <source>
        <dbReference type="Proteomes" id="UP000030700"/>
    </source>
</evidence>
<feature type="domain" description="Response regulatory" evidence="15">
    <location>
        <begin position="149"/>
        <end position="263"/>
    </location>
</feature>
<keyword evidence="6" id="KW-0808">Transferase</keyword>
<dbReference type="SMART" id="SM00091">
    <property type="entry name" value="PAS"/>
    <property type="match status" value="1"/>
</dbReference>
<dbReference type="InterPro" id="IPR004358">
    <property type="entry name" value="Sig_transdc_His_kin-like_C"/>
</dbReference>
<dbReference type="Proteomes" id="UP000030700">
    <property type="component" value="Unassembled WGS sequence"/>
</dbReference>
<dbReference type="Pfam" id="PF02518">
    <property type="entry name" value="HATPase_c"/>
    <property type="match status" value="1"/>
</dbReference>
<dbReference type="InterPro" id="IPR001789">
    <property type="entry name" value="Sig_transdc_resp-reg_receiver"/>
</dbReference>
<keyword evidence="4" id="KW-1003">Cell membrane</keyword>
<dbReference type="Gene3D" id="1.10.287.130">
    <property type="match status" value="1"/>
</dbReference>
<keyword evidence="8" id="KW-0418">Kinase</keyword>
<dbReference type="InterPro" id="IPR000014">
    <property type="entry name" value="PAS"/>
</dbReference>
<dbReference type="CDD" id="cd00130">
    <property type="entry name" value="PAS"/>
    <property type="match status" value="1"/>
</dbReference>
<evidence type="ECO:0000256" key="5">
    <source>
        <dbReference type="ARBA" id="ARBA00022553"/>
    </source>
</evidence>
<dbReference type="SUPFAM" id="SSF55781">
    <property type="entry name" value="GAF domain-like"/>
    <property type="match status" value="1"/>
</dbReference>
<dbReference type="InterPro" id="IPR013655">
    <property type="entry name" value="PAS_fold_3"/>
</dbReference>
<dbReference type="PRINTS" id="PR00344">
    <property type="entry name" value="BCTRLSENSOR"/>
</dbReference>
<keyword evidence="11" id="KW-0472">Membrane</keyword>
<keyword evidence="9" id="KW-0067">ATP-binding</keyword>
<accession>A0A081BLH2</accession>
<dbReference type="SMART" id="SM00448">
    <property type="entry name" value="REC"/>
    <property type="match status" value="2"/>
</dbReference>
<dbReference type="InterPro" id="IPR029016">
    <property type="entry name" value="GAF-like_dom_sf"/>
</dbReference>
<evidence type="ECO:0000313" key="18">
    <source>
        <dbReference type="EMBL" id="GAK51238.1"/>
    </source>
</evidence>
<dbReference type="InterPro" id="IPR036890">
    <property type="entry name" value="HATPase_C_sf"/>
</dbReference>
<dbReference type="InterPro" id="IPR003018">
    <property type="entry name" value="GAF"/>
</dbReference>
<dbReference type="Gene3D" id="3.30.450.40">
    <property type="match status" value="1"/>
</dbReference>
<evidence type="ECO:0000256" key="13">
    <source>
        <dbReference type="SAM" id="Coils"/>
    </source>
</evidence>
<dbReference type="Gene3D" id="3.30.450.20">
    <property type="entry name" value="PAS domain"/>
    <property type="match status" value="1"/>
</dbReference>
<feature type="domain" description="PAS" evidence="16">
    <location>
        <begin position="295"/>
        <end position="367"/>
    </location>
</feature>
<gene>
    <name evidence="18" type="ORF">U14_02481</name>
</gene>
<dbReference type="Gene3D" id="3.40.50.2300">
    <property type="match status" value="2"/>
</dbReference>
<evidence type="ECO:0000259" key="15">
    <source>
        <dbReference type="PROSITE" id="PS50110"/>
    </source>
</evidence>
<dbReference type="SMART" id="SM00388">
    <property type="entry name" value="HisKA"/>
    <property type="match status" value="1"/>
</dbReference>
<dbReference type="STRING" id="1499966.U14_02481"/>
<evidence type="ECO:0000259" key="17">
    <source>
        <dbReference type="PROSITE" id="PS50113"/>
    </source>
</evidence>
<organism evidence="18">
    <name type="scientific">Candidatus Moduliflexus flocculans</name>
    <dbReference type="NCBI Taxonomy" id="1499966"/>
    <lineage>
        <taxon>Bacteria</taxon>
        <taxon>Candidatus Moduliflexota</taxon>
        <taxon>Candidatus Moduliflexia</taxon>
        <taxon>Candidatus Moduliflexales</taxon>
        <taxon>Candidatus Moduliflexaceae</taxon>
    </lineage>
</organism>
<dbReference type="PANTHER" id="PTHR43047">
    <property type="entry name" value="TWO-COMPONENT HISTIDINE PROTEIN KINASE"/>
    <property type="match status" value="1"/>
</dbReference>
<dbReference type="InterPro" id="IPR036097">
    <property type="entry name" value="HisK_dim/P_sf"/>
</dbReference>
<dbReference type="PROSITE" id="PS50112">
    <property type="entry name" value="PAS"/>
    <property type="match status" value="1"/>
</dbReference>
<dbReference type="SUPFAM" id="SSF52172">
    <property type="entry name" value="CheY-like"/>
    <property type="match status" value="2"/>
</dbReference>
<dbReference type="Pfam" id="PF13185">
    <property type="entry name" value="GAF_2"/>
    <property type="match status" value="1"/>
</dbReference>
<dbReference type="CDD" id="cd00156">
    <property type="entry name" value="REC"/>
    <property type="match status" value="1"/>
</dbReference>